<keyword evidence="9" id="KW-1185">Reference proteome</keyword>
<reference evidence="8" key="1">
    <citation type="submission" date="2025-08" db="UniProtKB">
        <authorList>
            <consortium name="Ensembl"/>
        </authorList>
    </citation>
    <scope>IDENTIFICATION</scope>
</reference>
<dbReference type="Pfam" id="PF00089">
    <property type="entry name" value="Trypsin"/>
    <property type="match status" value="1"/>
</dbReference>
<dbReference type="SMART" id="SM00020">
    <property type="entry name" value="Tryp_SPc"/>
    <property type="match status" value="1"/>
</dbReference>
<dbReference type="InterPro" id="IPR043504">
    <property type="entry name" value="Peptidase_S1_PA_chymotrypsin"/>
</dbReference>
<keyword evidence="3 6" id="KW-0378">Hydrolase</keyword>
<evidence type="ECO:0000256" key="3">
    <source>
        <dbReference type="ARBA" id="ARBA00022801"/>
    </source>
</evidence>
<evidence type="ECO:0000313" key="8">
    <source>
        <dbReference type="Ensembl" id="ENSVKKP00000022869.1"/>
    </source>
</evidence>
<dbReference type="InterPro" id="IPR009003">
    <property type="entry name" value="Peptidase_S1_PA"/>
</dbReference>
<evidence type="ECO:0000256" key="1">
    <source>
        <dbReference type="ARBA" id="ARBA00009228"/>
    </source>
</evidence>
<dbReference type="PRINTS" id="PR00722">
    <property type="entry name" value="CHYMOTRYPSIN"/>
</dbReference>
<sequence length="306" mass="33395">MARREEGRPFSAALAGGRTRPFVQKPRQRQPAVVLRAARGAPHLGVLQSCGKRYTKVTSSRSRVVGGMVALAGSHPYMAAIFIGEQFCGGSLISSCWVLTAAHCFENRPNVSLISVVLGHTLYNPNTVGSTKVRVQNYLLHENYSVINKHHDIALVRLKEDKEKAPGHCVEFSRYISPVCLPSLNKTALNISEECQIAGWGYMYEGATHLAKNLQEAHVPIMPEKECRSAKVLGNHIAEGMLCAGYLDGRADACQGDSGGPLVCEEQGRATLRGIVSWGLGCAQMNKPGVYTNVTHYLDWIQSKVH</sequence>
<dbReference type="GO" id="GO:0035821">
    <property type="term" value="P:modulation of process of another organism"/>
    <property type="evidence" value="ECO:0007669"/>
    <property type="project" value="UniProtKB-ARBA"/>
</dbReference>
<evidence type="ECO:0000256" key="2">
    <source>
        <dbReference type="ARBA" id="ARBA00022670"/>
    </source>
</evidence>
<evidence type="ECO:0000256" key="5">
    <source>
        <dbReference type="ARBA" id="ARBA00023157"/>
    </source>
</evidence>
<accession>A0A8D2LJG6</accession>
<dbReference type="Gene3D" id="2.40.10.10">
    <property type="entry name" value="Trypsin-like serine proteases"/>
    <property type="match status" value="1"/>
</dbReference>
<comment type="similarity">
    <text evidence="1">Belongs to the peptidase S1 family. Snake venom subfamily.</text>
</comment>
<keyword evidence="2 6" id="KW-0645">Protease</keyword>
<dbReference type="InterPro" id="IPR033116">
    <property type="entry name" value="TRYPSIN_SER"/>
</dbReference>
<keyword evidence="5" id="KW-1015">Disulfide bond</keyword>
<dbReference type="InterPro" id="IPR001314">
    <property type="entry name" value="Peptidase_S1A"/>
</dbReference>
<feature type="domain" description="Peptidase S1" evidence="7">
    <location>
        <begin position="64"/>
        <end position="306"/>
    </location>
</feature>
<name>A0A8D2LJG6_VARKO</name>
<evidence type="ECO:0000256" key="4">
    <source>
        <dbReference type="ARBA" id="ARBA00022825"/>
    </source>
</evidence>
<dbReference type="PROSITE" id="PS50240">
    <property type="entry name" value="TRYPSIN_DOM"/>
    <property type="match status" value="1"/>
</dbReference>
<dbReference type="GO" id="GO:0004252">
    <property type="term" value="F:serine-type endopeptidase activity"/>
    <property type="evidence" value="ECO:0007669"/>
    <property type="project" value="InterPro"/>
</dbReference>
<dbReference type="GO" id="GO:0005615">
    <property type="term" value="C:extracellular space"/>
    <property type="evidence" value="ECO:0007669"/>
    <property type="project" value="TreeGrafter"/>
</dbReference>
<dbReference type="PANTHER" id="PTHR24264">
    <property type="entry name" value="TRYPSIN-RELATED"/>
    <property type="match status" value="1"/>
</dbReference>
<evidence type="ECO:0000313" key="9">
    <source>
        <dbReference type="Proteomes" id="UP000694545"/>
    </source>
</evidence>
<dbReference type="GO" id="GO:0007596">
    <property type="term" value="P:blood coagulation"/>
    <property type="evidence" value="ECO:0007669"/>
    <property type="project" value="TreeGrafter"/>
</dbReference>
<dbReference type="InterPro" id="IPR050127">
    <property type="entry name" value="Serine_Proteases_S1"/>
</dbReference>
<dbReference type="GO" id="GO:0031638">
    <property type="term" value="P:zymogen activation"/>
    <property type="evidence" value="ECO:0007669"/>
    <property type="project" value="TreeGrafter"/>
</dbReference>
<dbReference type="Proteomes" id="UP000694545">
    <property type="component" value="Unplaced"/>
</dbReference>
<dbReference type="InterPro" id="IPR018114">
    <property type="entry name" value="TRYPSIN_HIS"/>
</dbReference>
<evidence type="ECO:0000259" key="7">
    <source>
        <dbReference type="PROSITE" id="PS50240"/>
    </source>
</evidence>
<dbReference type="SUPFAM" id="SSF50494">
    <property type="entry name" value="Trypsin-like serine proteases"/>
    <property type="match status" value="1"/>
</dbReference>
<dbReference type="PANTHER" id="PTHR24264:SF46">
    <property type="entry name" value="COAGULATION FACTOR XII"/>
    <property type="match status" value="1"/>
</dbReference>
<evidence type="ECO:0000256" key="6">
    <source>
        <dbReference type="RuleBase" id="RU363034"/>
    </source>
</evidence>
<dbReference type="InterPro" id="IPR001254">
    <property type="entry name" value="Trypsin_dom"/>
</dbReference>
<reference evidence="8" key="2">
    <citation type="submission" date="2025-09" db="UniProtKB">
        <authorList>
            <consortium name="Ensembl"/>
        </authorList>
    </citation>
    <scope>IDENTIFICATION</scope>
</reference>
<organism evidence="8 9">
    <name type="scientific">Varanus komodoensis</name>
    <name type="common">Komodo dragon</name>
    <dbReference type="NCBI Taxonomy" id="61221"/>
    <lineage>
        <taxon>Eukaryota</taxon>
        <taxon>Metazoa</taxon>
        <taxon>Chordata</taxon>
        <taxon>Craniata</taxon>
        <taxon>Vertebrata</taxon>
        <taxon>Euteleostomi</taxon>
        <taxon>Lepidosauria</taxon>
        <taxon>Squamata</taxon>
        <taxon>Bifurcata</taxon>
        <taxon>Unidentata</taxon>
        <taxon>Episquamata</taxon>
        <taxon>Toxicofera</taxon>
        <taxon>Anguimorpha</taxon>
        <taxon>Paleoanguimorpha</taxon>
        <taxon>Varanoidea</taxon>
        <taxon>Varanidae</taxon>
        <taxon>Varanus</taxon>
    </lineage>
</organism>
<protein>
    <recommendedName>
        <fullName evidence="7">Peptidase S1 domain-containing protein</fullName>
    </recommendedName>
</protein>
<dbReference type="AlphaFoldDB" id="A0A8D2LJG6"/>
<keyword evidence="4 6" id="KW-0720">Serine protease</keyword>
<dbReference type="FunFam" id="2.40.10.10:FF:000003">
    <property type="entry name" value="Transmembrane serine protease 3"/>
    <property type="match status" value="1"/>
</dbReference>
<dbReference type="CDD" id="cd00190">
    <property type="entry name" value="Tryp_SPc"/>
    <property type="match status" value="1"/>
</dbReference>
<dbReference type="PROSITE" id="PS00135">
    <property type="entry name" value="TRYPSIN_SER"/>
    <property type="match status" value="1"/>
</dbReference>
<proteinExistence type="inferred from homology"/>
<dbReference type="Ensembl" id="ENSVKKT00000023437.1">
    <property type="protein sequence ID" value="ENSVKKP00000022869.1"/>
    <property type="gene ID" value="ENSVKKG00000015200.1"/>
</dbReference>
<dbReference type="PROSITE" id="PS00134">
    <property type="entry name" value="TRYPSIN_HIS"/>
    <property type="match status" value="1"/>
</dbReference>
<dbReference type="GO" id="GO:0005791">
    <property type="term" value="C:rough endoplasmic reticulum"/>
    <property type="evidence" value="ECO:0007669"/>
    <property type="project" value="TreeGrafter"/>
</dbReference>